<organism evidence="1 2">
    <name type="scientific">Jeotgalibacillus salarius</name>
    <dbReference type="NCBI Taxonomy" id="546023"/>
    <lineage>
        <taxon>Bacteria</taxon>
        <taxon>Bacillati</taxon>
        <taxon>Bacillota</taxon>
        <taxon>Bacilli</taxon>
        <taxon>Bacillales</taxon>
        <taxon>Caryophanaceae</taxon>
        <taxon>Jeotgalibacillus</taxon>
    </lineage>
</organism>
<name>A0A4Y8LAW3_9BACL</name>
<keyword evidence="2" id="KW-1185">Reference proteome</keyword>
<gene>
    <name evidence="1" type="ORF">E2626_14475</name>
</gene>
<keyword evidence="1" id="KW-0347">Helicase</keyword>
<keyword evidence="1" id="KW-0067">ATP-binding</keyword>
<keyword evidence="1" id="KW-0547">Nucleotide-binding</keyword>
<dbReference type="OrthoDB" id="8246499at2"/>
<proteinExistence type="predicted"/>
<accession>A0A4Y8LAW3</accession>
<keyword evidence="1" id="KW-0378">Hydrolase</keyword>
<sequence length="183" mass="20957">MSEHQTHTNPEGQFVKRTVEVGGITKRELINKLHASSIRLNKYGEKLLLDDKFLVSKNKYHLKTVELTVHSLGFQQGANTSDLFRKAKELGLSLCPVELGPFLRLVYTDQHEHESNVKNQAPAGAVTIASEPLYQHDDFPKGFYLRRIDEELWLRGYTADDLHVWNPEDVFIFCFKGETETGQ</sequence>
<dbReference type="GO" id="GO:0004386">
    <property type="term" value="F:helicase activity"/>
    <property type="evidence" value="ECO:0007669"/>
    <property type="project" value="UniProtKB-KW"/>
</dbReference>
<dbReference type="AlphaFoldDB" id="A0A4Y8LAW3"/>
<reference evidence="1 2" key="1">
    <citation type="submission" date="2019-03" db="EMBL/GenBank/DDBJ databases">
        <authorList>
            <person name="Yang Y."/>
        </authorList>
    </citation>
    <scope>NUCLEOTIDE SEQUENCE [LARGE SCALE GENOMIC DNA]</scope>
    <source>
        <strain evidence="1 2">ASL-1</strain>
    </source>
</reference>
<dbReference type="EMBL" id="SORX01000010">
    <property type="protein sequence ID" value="TFD99461.1"/>
    <property type="molecule type" value="Genomic_DNA"/>
</dbReference>
<dbReference type="Proteomes" id="UP000297776">
    <property type="component" value="Unassembled WGS sequence"/>
</dbReference>
<protein>
    <submittedName>
        <fullName evidence="1">Helicase</fullName>
    </submittedName>
</protein>
<evidence type="ECO:0000313" key="2">
    <source>
        <dbReference type="Proteomes" id="UP000297776"/>
    </source>
</evidence>
<evidence type="ECO:0000313" key="1">
    <source>
        <dbReference type="EMBL" id="TFD99461.1"/>
    </source>
</evidence>
<comment type="caution">
    <text evidence="1">The sequence shown here is derived from an EMBL/GenBank/DDBJ whole genome shotgun (WGS) entry which is preliminary data.</text>
</comment>
<dbReference type="RefSeq" id="WP_134382503.1">
    <property type="nucleotide sequence ID" value="NZ_SORX01000010.1"/>
</dbReference>